<keyword evidence="1" id="KW-0472">Membrane</keyword>
<dbReference type="InterPro" id="IPR029044">
    <property type="entry name" value="Nucleotide-diphossugar_trans"/>
</dbReference>
<evidence type="ECO:0000256" key="1">
    <source>
        <dbReference type="SAM" id="Phobius"/>
    </source>
</evidence>
<accession>A0A2T2P8K7</accession>
<keyword evidence="1" id="KW-1133">Transmembrane helix</keyword>
<dbReference type="STRING" id="1448308.A0A2T2P8K7"/>
<evidence type="ECO:0008006" key="4">
    <source>
        <dbReference type="Google" id="ProtNLM"/>
    </source>
</evidence>
<keyword evidence="1" id="KW-0812">Transmembrane</keyword>
<name>A0A2T2P8K7_CORCC</name>
<dbReference type="OrthoDB" id="5367275at2759"/>
<dbReference type="EMBL" id="KZ678128">
    <property type="protein sequence ID" value="PSN73989.1"/>
    <property type="molecule type" value="Genomic_DNA"/>
</dbReference>
<keyword evidence="3" id="KW-1185">Reference proteome</keyword>
<dbReference type="AlphaFoldDB" id="A0A2T2P8K7"/>
<organism evidence="2 3">
    <name type="scientific">Corynespora cassiicola Philippines</name>
    <dbReference type="NCBI Taxonomy" id="1448308"/>
    <lineage>
        <taxon>Eukaryota</taxon>
        <taxon>Fungi</taxon>
        <taxon>Dikarya</taxon>
        <taxon>Ascomycota</taxon>
        <taxon>Pezizomycotina</taxon>
        <taxon>Dothideomycetes</taxon>
        <taxon>Pleosporomycetidae</taxon>
        <taxon>Pleosporales</taxon>
        <taxon>Corynesporascaceae</taxon>
        <taxon>Corynespora</taxon>
    </lineage>
</organism>
<evidence type="ECO:0000313" key="3">
    <source>
        <dbReference type="Proteomes" id="UP000240883"/>
    </source>
</evidence>
<dbReference type="Gene3D" id="3.90.550.10">
    <property type="entry name" value="Spore Coat Polysaccharide Biosynthesis Protein SpsA, Chain A"/>
    <property type="match status" value="1"/>
</dbReference>
<protein>
    <recommendedName>
        <fullName evidence="4">Glycosyltransferase family 8 protein</fullName>
    </recommendedName>
</protein>
<gene>
    <name evidence="2" type="ORF">BS50DRAFT_510642</name>
</gene>
<proteinExistence type="predicted"/>
<feature type="transmembrane region" description="Helical" evidence="1">
    <location>
        <begin position="12"/>
        <end position="34"/>
    </location>
</feature>
<dbReference type="Proteomes" id="UP000240883">
    <property type="component" value="Unassembled WGS sequence"/>
</dbReference>
<reference evidence="2 3" key="1">
    <citation type="journal article" date="2018" name="Front. Microbiol.">
        <title>Genome-Wide Analysis of Corynespora cassiicola Leaf Fall Disease Putative Effectors.</title>
        <authorList>
            <person name="Lopez D."/>
            <person name="Ribeiro S."/>
            <person name="Label P."/>
            <person name="Fumanal B."/>
            <person name="Venisse J.S."/>
            <person name="Kohler A."/>
            <person name="de Oliveira R.R."/>
            <person name="Labutti K."/>
            <person name="Lipzen A."/>
            <person name="Lail K."/>
            <person name="Bauer D."/>
            <person name="Ohm R.A."/>
            <person name="Barry K.W."/>
            <person name="Spatafora J."/>
            <person name="Grigoriev I.V."/>
            <person name="Martin F.M."/>
            <person name="Pujade-Renaud V."/>
        </authorList>
    </citation>
    <scope>NUCLEOTIDE SEQUENCE [LARGE SCALE GENOMIC DNA]</scope>
    <source>
        <strain evidence="2 3">Philippines</strain>
    </source>
</reference>
<sequence length="397" mass="44520">MGRLLLTSSQVSIVLSATIVVLFTLALFLSGVVLQQRYVHSLQAAIKPRLPKPLPAPVPIEPPTLDAKWARPVGKRPDLDGSIEHHFAAHEQTLDWSRLGYVQVPKDHVELCSAVMLLADLHKMKSPARRILMFPRVWLKKAEDDQYDPEMTTTRRLLRTAARRYGVTLIPMETIVEGADESLPSSYSLASLYSLTDYERIVYLQAPGVLLDASALDSLLAFSKSEPMAAYPASDARNDLSTSLLLIHPSHENFRQLKEARSSRPSTDLDLFRRNFAAPESLISQWSLSMGNVVYESQKLRDAIEGFNGTIFEQATTYVRLSDPEIPGPEYDVPYHVRVKLRPGNDDAREAWEKLYERFRQRRMEVCGLDLEVWERPMLSGMGDAGDAGDAGGMGEL</sequence>
<evidence type="ECO:0000313" key="2">
    <source>
        <dbReference type="EMBL" id="PSN73989.1"/>
    </source>
</evidence>